<gene>
    <name evidence="2" type="ORF">HMPREF9623_00400</name>
</gene>
<dbReference type="Gene3D" id="1.10.3210.50">
    <property type="match status" value="1"/>
</dbReference>
<dbReference type="Proteomes" id="UP000018466">
    <property type="component" value="Unassembled WGS sequence"/>
</dbReference>
<reference evidence="2 3" key="1">
    <citation type="submission" date="2011-10" db="EMBL/GenBank/DDBJ databases">
        <title>The Genome Sequence of Lachnospiraceae bacterium ACC2.</title>
        <authorList>
            <consortium name="The Broad Institute Genome Sequencing Platform"/>
            <person name="Earl A."/>
            <person name="Ward D."/>
            <person name="Feldgarden M."/>
            <person name="Gevers D."/>
            <person name="Sizova M."/>
            <person name="Hazen A."/>
            <person name="Epstein S."/>
            <person name="Young S.K."/>
            <person name="Zeng Q."/>
            <person name="Gargeya S."/>
            <person name="Fitzgerald M."/>
            <person name="Haas B."/>
            <person name="Abouelleil A."/>
            <person name="Alvarado L."/>
            <person name="Arachchi H.M."/>
            <person name="Berlin A."/>
            <person name="Brown A."/>
            <person name="Chapman S.B."/>
            <person name="Chen Z."/>
            <person name="Dunbar C."/>
            <person name="Freedman E."/>
            <person name="Gearin G."/>
            <person name="Goldberg J."/>
            <person name="Griggs A."/>
            <person name="Gujja S."/>
            <person name="Heiman D."/>
            <person name="Howarth C."/>
            <person name="Larson L."/>
            <person name="Lui A."/>
            <person name="MacDonald P.J.P."/>
            <person name="Montmayeur A."/>
            <person name="Murphy C."/>
            <person name="Neiman D."/>
            <person name="Pearson M."/>
            <person name="Priest M."/>
            <person name="Roberts A."/>
            <person name="Saif S."/>
            <person name="Shea T."/>
            <person name="Shenoy N."/>
            <person name="Sisk P."/>
            <person name="Stolte C."/>
            <person name="Sykes S."/>
            <person name="Wortman J."/>
            <person name="Nusbaum C."/>
            <person name="Birren B."/>
        </authorList>
    </citation>
    <scope>NUCLEOTIDE SEQUENCE [LARGE SCALE GENOMIC DNA]</scope>
    <source>
        <strain evidence="2 3">ACC2</strain>
    </source>
</reference>
<dbReference type="RefSeq" id="WP_009532234.1">
    <property type="nucleotide sequence ID" value="NZ_JH590861.1"/>
</dbReference>
<proteinExistence type="predicted"/>
<organism evidence="2 3">
    <name type="scientific">Stomatobaculum longum</name>
    <dbReference type="NCBI Taxonomy" id="796942"/>
    <lineage>
        <taxon>Bacteria</taxon>
        <taxon>Bacillati</taxon>
        <taxon>Bacillota</taxon>
        <taxon>Clostridia</taxon>
        <taxon>Lachnospirales</taxon>
        <taxon>Lachnospiraceae</taxon>
        <taxon>Stomatobaculum</taxon>
    </lineage>
</organism>
<evidence type="ECO:0000313" key="2">
    <source>
        <dbReference type="EMBL" id="EHO18216.1"/>
    </source>
</evidence>
<evidence type="ECO:0000313" key="3">
    <source>
        <dbReference type="Proteomes" id="UP000018466"/>
    </source>
</evidence>
<dbReference type="PROSITE" id="PS51831">
    <property type="entry name" value="HD"/>
    <property type="match status" value="1"/>
</dbReference>
<dbReference type="SMART" id="SM00471">
    <property type="entry name" value="HDc"/>
    <property type="match status" value="1"/>
</dbReference>
<dbReference type="GeneID" id="86940190"/>
<dbReference type="SUPFAM" id="SSF109604">
    <property type="entry name" value="HD-domain/PDEase-like"/>
    <property type="match status" value="1"/>
</dbReference>
<dbReference type="AlphaFoldDB" id="A0AA36Y6V9"/>
<feature type="domain" description="HD" evidence="1">
    <location>
        <begin position="24"/>
        <end position="123"/>
    </location>
</feature>
<sequence length="208" mass="23251">MTESVAIVQSEIKTLFAGDASGHDYWHTLRVYRLARRLAEAYPCDETLVALAALLHDADDPKLFSGNDYRNTRRILKKAAISEEMTANIISIISQVSFHGTDSIAPDSLEGKIVQDADRLDALGAIGIARTFAYGGSRGRAMFDPTEAPALGLGSEAYHNHKGSSLHHFFEKLFTLKDLMNTEAAKTIAEQRECFLWDFVIEFYDEWF</sequence>
<name>A0AA36Y6V9_9FIRM</name>
<comment type="caution">
    <text evidence="2">The sequence shown here is derived from an EMBL/GenBank/DDBJ whole genome shotgun (WGS) entry which is preliminary data.</text>
</comment>
<dbReference type="EMBL" id="AGEL01000003">
    <property type="protein sequence ID" value="EHO18216.1"/>
    <property type="molecule type" value="Genomic_DNA"/>
</dbReference>
<dbReference type="CDD" id="cd00077">
    <property type="entry name" value="HDc"/>
    <property type="match status" value="1"/>
</dbReference>
<dbReference type="InterPro" id="IPR003607">
    <property type="entry name" value="HD/PDEase_dom"/>
</dbReference>
<protein>
    <recommendedName>
        <fullName evidence="1">HD domain-containing protein</fullName>
    </recommendedName>
</protein>
<evidence type="ECO:0000259" key="1">
    <source>
        <dbReference type="PROSITE" id="PS51831"/>
    </source>
</evidence>
<dbReference type="Pfam" id="PF01966">
    <property type="entry name" value="HD"/>
    <property type="match status" value="1"/>
</dbReference>
<dbReference type="PANTHER" id="PTHR33594:SF1">
    <property type="entry name" value="HD_PDEASE DOMAIN-CONTAINING PROTEIN"/>
    <property type="match status" value="1"/>
</dbReference>
<dbReference type="PANTHER" id="PTHR33594">
    <property type="entry name" value="SUPERFAMILY HYDROLASE, PUTATIVE (AFU_ORTHOLOGUE AFUA_1G03035)-RELATED"/>
    <property type="match status" value="1"/>
</dbReference>
<keyword evidence="3" id="KW-1185">Reference proteome</keyword>
<accession>A0AA36Y6V9</accession>
<dbReference type="InterPro" id="IPR006674">
    <property type="entry name" value="HD_domain"/>
</dbReference>